<dbReference type="Proteomes" id="UP000488299">
    <property type="component" value="Unassembled WGS sequence"/>
</dbReference>
<dbReference type="AlphaFoldDB" id="A0A7J5U1Q2"/>
<dbReference type="InterPro" id="IPR038643">
    <property type="entry name" value="PliI_sf"/>
</dbReference>
<proteinExistence type="predicted"/>
<keyword evidence="2" id="KW-1185">Reference proteome</keyword>
<dbReference type="Gene3D" id="2.40.128.460">
    <property type="entry name" value="Periplasmic lysozyme inhibitor of I-type lysozyme"/>
    <property type="match status" value="1"/>
</dbReference>
<reference evidence="1 2" key="1">
    <citation type="submission" date="2019-10" db="EMBL/GenBank/DDBJ databases">
        <title>Rudanella paleaurantiibacter sp. nov., isolated from sludge.</title>
        <authorList>
            <person name="Xu S.Q."/>
        </authorList>
    </citation>
    <scope>NUCLEOTIDE SEQUENCE [LARGE SCALE GENOMIC DNA]</scope>
    <source>
        <strain evidence="1 2">HX-22-17</strain>
    </source>
</reference>
<comment type="caution">
    <text evidence="1">The sequence shown here is derived from an EMBL/GenBank/DDBJ whole genome shotgun (WGS) entry which is preliminary data.</text>
</comment>
<evidence type="ECO:0000313" key="2">
    <source>
        <dbReference type="Proteomes" id="UP000488299"/>
    </source>
</evidence>
<protein>
    <submittedName>
        <fullName evidence="1">Uncharacterized protein</fullName>
    </submittedName>
</protein>
<gene>
    <name evidence="1" type="ORF">F5984_14505</name>
</gene>
<dbReference type="EMBL" id="WELI01000005">
    <property type="protein sequence ID" value="KAB7730520.1"/>
    <property type="molecule type" value="Genomic_DNA"/>
</dbReference>
<sequence length="162" mass="17896">MTFNIYNFQITASDTGTSAEVAIQARRGSLLLTAFRLPVDGIVVGADVADLDNNRFPEIYIYLRSTGTGSFGQVIGWQFLPDRRVDILPTDWPMPAATGYMGHDSLWTESYILCRKFPVYASGDANAYPTGGIQMVRYRLKSAGQVYVLEPEKSDAKKEQGG</sequence>
<organism evidence="1 2">
    <name type="scientific">Rudanella paleaurantiibacter</name>
    <dbReference type="NCBI Taxonomy" id="2614655"/>
    <lineage>
        <taxon>Bacteria</taxon>
        <taxon>Pseudomonadati</taxon>
        <taxon>Bacteroidota</taxon>
        <taxon>Cytophagia</taxon>
        <taxon>Cytophagales</taxon>
        <taxon>Cytophagaceae</taxon>
        <taxon>Rudanella</taxon>
    </lineage>
</organism>
<name>A0A7J5U1Q2_9BACT</name>
<accession>A0A7J5U1Q2</accession>
<evidence type="ECO:0000313" key="1">
    <source>
        <dbReference type="EMBL" id="KAB7730520.1"/>
    </source>
</evidence>